<dbReference type="Gene3D" id="3.40.190.10">
    <property type="entry name" value="Periplasmic binding protein-like II"/>
    <property type="match status" value="1"/>
</dbReference>
<evidence type="ECO:0000256" key="4">
    <source>
        <dbReference type="ARBA" id="ARBA00022729"/>
    </source>
</evidence>
<accession>A0ABS5PZS8</accession>
<dbReference type="InterPro" id="IPR030678">
    <property type="entry name" value="Peptide/Ni-bd"/>
</dbReference>
<dbReference type="InterPro" id="IPR000914">
    <property type="entry name" value="SBP_5_dom"/>
</dbReference>
<dbReference type="EMBL" id="JADPMV010000001">
    <property type="protein sequence ID" value="MBS7661987.1"/>
    <property type="molecule type" value="Genomic_DNA"/>
</dbReference>
<evidence type="ECO:0000259" key="8">
    <source>
        <dbReference type="Pfam" id="PF00496"/>
    </source>
</evidence>
<keyword evidence="10" id="KW-1185">Reference proteome</keyword>
<gene>
    <name evidence="9" type="ORF">I0D00_08555</name>
</gene>
<proteinExistence type="inferred from homology"/>
<keyword evidence="7" id="KW-0812">Transmembrane</keyword>
<organism evidence="9 10">
    <name type="scientific">Pseudomonas lalucatii</name>
    <dbReference type="NCBI Taxonomy" id="1424203"/>
    <lineage>
        <taxon>Bacteria</taxon>
        <taxon>Pseudomonadati</taxon>
        <taxon>Pseudomonadota</taxon>
        <taxon>Gammaproteobacteria</taxon>
        <taxon>Pseudomonadales</taxon>
        <taxon>Pseudomonadaceae</taxon>
        <taxon>Pseudomonas</taxon>
    </lineage>
</organism>
<comment type="subcellular location">
    <subcellularLocation>
        <location evidence="1">Cell envelope</location>
    </subcellularLocation>
</comment>
<dbReference type="Gene3D" id="3.90.76.10">
    <property type="entry name" value="Dipeptide-binding Protein, Domain 1"/>
    <property type="match status" value="1"/>
</dbReference>
<sequence>MENEVINPHVDLLKQEMDAGKLDRREFLRKSVLLGMSVAAAYGLSGMAMSSMALAETPKRGGNLRVAMRVKEITDPALYDWPDKGNIARHFVENLTQIGADGITRPHLAERWVVSDDLLTVTLHLRRGVKWSNGDSFNADDVVFNFNRWLDPKTGSSMQSRLVALTVEVETGEKNDDGSPKMTRVAGDNAVQRLDDHTVRLNLIRPDISIPEAIADYPALIVHRGYQGDLLKHRVGTGPFTLEKMEVGVSAVLKRRPDGDYWGEAPYLDQITYVDLGDDTSAELAAFASDQIDMNTLTDPDQVAIHRTLPNLQVNEAVTASTGVARMNITQKPFDDIRVRRALALAVDNERVLKIGYQGLGKAAENHHVAPIHPEYAPLPKLQRDVAKARQLLAEAGYPNGIDLVIDCVAQPAWESNVCLAISDQVREAGIRLKVNIMPGGSYWDVWKTTPFGFTEWSHRPLGIQVLSLAYRSGAAWNETAYANPEFDQLLDQASMTLESDKRRQIMARIQQILQDDAIVLQTLWRSNFNTTHQRVQGAAVLPSIQHQFNKVWLS</sequence>
<name>A0ABS5PZS8_9PSED</name>
<keyword evidence="7" id="KW-1133">Transmembrane helix</keyword>
<dbReference type="RefSeq" id="WP_213639298.1">
    <property type="nucleotide sequence ID" value="NZ_JADPMV010000001.1"/>
</dbReference>
<evidence type="ECO:0000256" key="6">
    <source>
        <dbReference type="ARBA" id="ARBA00022927"/>
    </source>
</evidence>
<dbReference type="PIRSF" id="PIRSF002741">
    <property type="entry name" value="MppA"/>
    <property type="match status" value="1"/>
</dbReference>
<evidence type="ECO:0000256" key="5">
    <source>
        <dbReference type="ARBA" id="ARBA00022856"/>
    </source>
</evidence>
<keyword evidence="7" id="KW-0472">Membrane</keyword>
<evidence type="ECO:0000256" key="1">
    <source>
        <dbReference type="ARBA" id="ARBA00004196"/>
    </source>
</evidence>
<reference evidence="9 10" key="1">
    <citation type="journal article" date="2021" name="Syst. Appl. Microbiol.">
        <title>Pseudomonas lalucatii sp. nov. isolated from Vallgornera, a karstic cave in Mallorca, Western Mediterranean.</title>
        <authorList>
            <person name="Busquets A."/>
            <person name="Mulet M."/>
            <person name="Gomila M."/>
            <person name="Garcia-Valdes E."/>
        </authorList>
    </citation>
    <scope>NUCLEOTIDE SEQUENCE [LARGE SCALE GENOMIC DNA]</scope>
    <source>
        <strain evidence="9 10">R1b54</strain>
    </source>
</reference>
<evidence type="ECO:0000256" key="3">
    <source>
        <dbReference type="ARBA" id="ARBA00022448"/>
    </source>
</evidence>
<dbReference type="CDD" id="cd08503">
    <property type="entry name" value="PBP2_NikA_DppA_OppA_like_17"/>
    <property type="match status" value="1"/>
</dbReference>
<dbReference type="SUPFAM" id="SSF53850">
    <property type="entry name" value="Periplasmic binding protein-like II"/>
    <property type="match status" value="1"/>
</dbReference>
<keyword evidence="4" id="KW-0732">Signal</keyword>
<evidence type="ECO:0000313" key="9">
    <source>
        <dbReference type="EMBL" id="MBS7661987.1"/>
    </source>
</evidence>
<keyword evidence="6" id="KW-0653">Protein transport</keyword>
<dbReference type="Proteomes" id="UP001196601">
    <property type="component" value="Unassembled WGS sequence"/>
</dbReference>
<dbReference type="Pfam" id="PF00496">
    <property type="entry name" value="SBP_bac_5"/>
    <property type="match status" value="1"/>
</dbReference>
<comment type="caution">
    <text evidence="9">The sequence shown here is derived from an EMBL/GenBank/DDBJ whole genome shotgun (WGS) entry which is preliminary data.</text>
</comment>
<evidence type="ECO:0000313" key="10">
    <source>
        <dbReference type="Proteomes" id="UP001196601"/>
    </source>
</evidence>
<dbReference type="InterPro" id="IPR023765">
    <property type="entry name" value="SBP_5_CS"/>
</dbReference>
<evidence type="ECO:0000256" key="7">
    <source>
        <dbReference type="SAM" id="Phobius"/>
    </source>
</evidence>
<feature type="domain" description="Solute-binding protein family 5" evidence="8">
    <location>
        <begin position="105"/>
        <end position="458"/>
    </location>
</feature>
<dbReference type="PROSITE" id="PS01040">
    <property type="entry name" value="SBP_BACTERIAL_5"/>
    <property type="match status" value="1"/>
</dbReference>
<feature type="transmembrane region" description="Helical" evidence="7">
    <location>
        <begin position="32"/>
        <end position="55"/>
    </location>
</feature>
<protein>
    <submittedName>
        <fullName evidence="9">ABC transporter substrate-binding protein</fullName>
    </submittedName>
</protein>
<dbReference type="PANTHER" id="PTHR30290:SF10">
    <property type="entry name" value="PERIPLASMIC OLIGOPEPTIDE-BINDING PROTEIN-RELATED"/>
    <property type="match status" value="1"/>
</dbReference>
<comment type="similarity">
    <text evidence="2">Belongs to the bacterial solute-binding protein 5 family.</text>
</comment>
<keyword evidence="5" id="KW-0571">Peptide transport</keyword>
<keyword evidence="3" id="KW-0813">Transport</keyword>
<dbReference type="PANTHER" id="PTHR30290">
    <property type="entry name" value="PERIPLASMIC BINDING COMPONENT OF ABC TRANSPORTER"/>
    <property type="match status" value="1"/>
</dbReference>
<dbReference type="Gene3D" id="3.10.105.10">
    <property type="entry name" value="Dipeptide-binding Protein, Domain 3"/>
    <property type="match status" value="1"/>
</dbReference>
<dbReference type="InterPro" id="IPR039424">
    <property type="entry name" value="SBP_5"/>
</dbReference>
<dbReference type="InterPro" id="IPR006311">
    <property type="entry name" value="TAT_signal"/>
</dbReference>
<dbReference type="PROSITE" id="PS51318">
    <property type="entry name" value="TAT"/>
    <property type="match status" value="1"/>
</dbReference>
<evidence type="ECO:0000256" key="2">
    <source>
        <dbReference type="ARBA" id="ARBA00005695"/>
    </source>
</evidence>